<comment type="caution">
    <text evidence="1">The sequence shown here is derived from an EMBL/GenBank/DDBJ whole genome shotgun (WGS) entry which is preliminary data.</text>
</comment>
<reference evidence="1 2" key="1">
    <citation type="submission" date="2018-08" db="EMBL/GenBank/DDBJ databases">
        <title>Draft genome sequences of two Aspergillus turcosus clinical strains isolated from bronchoalveolar lavage fluid: one azole-susceptible and the other azole-resistant.</title>
        <authorList>
            <person name="Parent-Michaud M."/>
            <person name="Dufresne P.J."/>
            <person name="Fournier E."/>
            <person name="Martineau C."/>
            <person name="Moreira S."/>
            <person name="Perkins V."/>
            <person name="De Repentigny L."/>
            <person name="Dufresne S.F."/>
        </authorList>
    </citation>
    <scope>NUCLEOTIDE SEQUENCE [LARGE SCALE GENOMIC DNA]</scope>
    <source>
        <strain evidence="1">HMR AF 1038</strain>
    </source>
</reference>
<protein>
    <recommendedName>
        <fullName evidence="3">Velvet domain-containing protein</fullName>
    </recommendedName>
</protein>
<accession>A0A229Z5U7</accession>
<dbReference type="Proteomes" id="UP000215289">
    <property type="component" value="Unassembled WGS sequence"/>
</dbReference>
<proteinExistence type="predicted"/>
<name>A0A229Z5U7_9EURO</name>
<evidence type="ECO:0000313" key="2">
    <source>
        <dbReference type="Proteomes" id="UP000215289"/>
    </source>
</evidence>
<gene>
    <name evidence="1" type="ORF">CFD26_103883</name>
</gene>
<dbReference type="EMBL" id="NIDN02000001">
    <property type="protein sequence ID" value="RLM01883.1"/>
    <property type="molecule type" value="Genomic_DNA"/>
</dbReference>
<evidence type="ECO:0000313" key="1">
    <source>
        <dbReference type="EMBL" id="RLM01883.1"/>
    </source>
</evidence>
<dbReference type="Gene3D" id="2.60.40.3960">
    <property type="entry name" value="Velvet domain"/>
    <property type="match status" value="1"/>
</dbReference>
<dbReference type="OrthoDB" id="4493718at2759"/>
<dbReference type="InterPro" id="IPR038491">
    <property type="entry name" value="Velvet_dom_sf"/>
</dbReference>
<organism evidence="1 2">
    <name type="scientific">Aspergillus turcosus</name>
    <dbReference type="NCBI Taxonomy" id="1245748"/>
    <lineage>
        <taxon>Eukaryota</taxon>
        <taxon>Fungi</taxon>
        <taxon>Dikarya</taxon>
        <taxon>Ascomycota</taxon>
        <taxon>Pezizomycotina</taxon>
        <taxon>Eurotiomycetes</taxon>
        <taxon>Eurotiomycetidae</taxon>
        <taxon>Eurotiales</taxon>
        <taxon>Aspergillaceae</taxon>
        <taxon>Aspergillus</taxon>
        <taxon>Aspergillus subgen. Fumigati</taxon>
    </lineage>
</organism>
<sequence length="175" mass="18024">MVQNNGANGGGSSSREFGITFEIEPPTAVRPGTPFTLPVVVAVRPVGNPVDPAVQQMVAHASLRSETGAAAATGLAGTLTSSVRSRHGNTTSGFAKFSPLSIAQPGRYRIRVMLGAASHSGVTTKEYVDSGVIHVHAGAAAAQRPTPLQISKLQSMTAENIDITPADIAAWQRAA</sequence>
<evidence type="ECO:0008006" key="3">
    <source>
        <dbReference type="Google" id="ProtNLM"/>
    </source>
</evidence>
<keyword evidence="2" id="KW-1185">Reference proteome</keyword>
<dbReference type="AlphaFoldDB" id="A0A229Z5U7"/>